<sequence>MNKNITLPHGTYLSYVLRQLGISSHRDTSVSSNQPISYGVLYHVGYHFNAATNTWMKHDQPGDNKDDNIDAAFDDILKPNPVAPPPFSSHAAQPSSEVNSAILDAIHSLHNDIRGLRKDVNSHLS</sequence>
<dbReference type="EMBL" id="JABFAD010000006">
    <property type="protein sequence ID" value="MBA0799786.1"/>
    <property type="molecule type" value="Genomic_DNA"/>
</dbReference>
<feature type="non-terminal residue" evidence="1">
    <location>
        <position position="125"/>
    </location>
</feature>
<gene>
    <name evidence="1" type="ORF">Gohar_010276</name>
</gene>
<name>A0A7J9GQC4_9ROSI</name>
<dbReference type="OrthoDB" id="10384497at2759"/>
<reference evidence="1 2" key="1">
    <citation type="journal article" date="2019" name="Genome Biol. Evol.">
        <title>Insights into the evolution of the New World diploid cottons (Gossypium, subgenus Houzingenia) based on genome sequencing.</title>
        <authorList>
            <person name="Grover C.E."/>
            <person name="Arick M.A. 2nd"/>
            <person name="Thrash A."/>
            <person name="Conover J.L."/>
            <person name="Sanders W.S."/>
            <person name="Peterson D.G."/>
            <person name="Frelichowski J.E."/>
            <person name="Scheffler J.A."/>
            <person name="Scheffler B.E."/>
            <person name="Wendel J.F."/>
        </authorList>
    </citation>
    <scope>NUCLEOTIDE SEQUENCE [LARGE SCALE GENOMIC DNA]</scope>
    <source>
        <strain evidence="1">0</strain>
        <tissue evidence="1">Leaf</tissue>
    </source>
</reference>
<proteinExistence type="predicted"/>
<evidence type="ECO:0000313" key="2">
    <source>
        <dbReference type="Proteomes" id="UP000593560"/>
    </source>
</evidence>
<evidence type="ECO:0000313" key="1">
    <source>
        <dbReference type="EMBL" id="MBA0799786.1"/>
    </source>
</evidence>
<accession>A0A7J9GQC4</accession>
<comment type="caution">
    <text evidence="1">The sequence shown here is derived from an EMBL/GenBank/DDBJ whole genome shotgun (WGS) entry which is preliminary data.</text>
</comment>
<organism evidence="1 2">
    <name type="scientific">Gossypium harknessii</name>
    <dbReference type="NCBI Taxonomy" id="34285"/>
    <lineage>
        <taxon>Eukaryota</taxon>
        <taxon>Viridiplantae</taxon>
        <taxon>Streptophyta</taxon>
        <taxon>Embryophyta</taxon>
        <taxon>Tracheophyta</taxon>
        <taxon>Spermatophyta</taxon>
        <taxon>Magnoliopsida</taxon>
        <taxon>eudicotyledons</taxon>
        <taxon>Gunneridae</taxon>
        <taxon>Pentapetalae</taxon>
        <taxon>rosids</taxon>
        <taxon>malvids</taxon>
        <taxon>Malvales</taxon>
        <taxon>Malvaceae</taxon>
        <taxon>Malvoideae</taxon>
        <taxon>Gossypium</taxon>
    </lineage>
</organism>
<dbReference type="AlphaFoldDB" id="A0A7J9GQC4"/>
<keyword evidence="2" id="KW-1185">Reference proteome</keyword>
<protein>
    <submittedName>
        <fullName evidence="1">Uncharacterized protein</fullName>
    </submittedName>
</protein>
<dbReference type="Proteomes" id="UP000593560">
    <property type="component" value="Unassembled WGS sequence"/>
</dbReference>